<evidence type="ECO:0000256" key="4">
    <source>
        <dbReference type="ARBA" id="ARBA00023242"/>
    </source>
</evidence>
<dbReference type="Pfam" id="PF07106">
    <property type="entry name" value="WHD_TBPIP"/>
    <property type="match status" value="1"/>
</dbReference>
<accession>I7ACV8</accession>
<keyword evidence="3" id="KW-0233">DNA recombination</keyword>
<dbReference type="GeneID" id="20520703"/>
<evidence type="ECO:0000256" key="1">
    <source>
        <dbReference type="ARBA" id="ARBA00004123"/>
    </source>
</evidence>
<dbReference type="PANTHER" id="PTHR15938">
    <property type="entry name" value="TBP-1 INTERACTING PROTEIN"/>
    <property type="match status" value="1"/>
</dbReference>
<dbReference type="GO" id="GO:0120230">
    <property type="term" value="F:recombinase activator activity"/>
    <property type="evidence" value="ECO:0007669"/>
    <property type="project" value="TreeGrafter"/>
</dbReference>
<dbReference type="GO" id="GO:0007129">
    <property type="term" value="P:homologous chromosome pairing at meiosis"/>
    <property type="evidence" value="ECO:0007669"/>
    <property type="project" value="TreeGrafter"/>
</dbReference>
<keyword evidence="5" id="KW-0469">Meiosis</keyword>
<name>I7ACV8_ENCRO</name>
<feature type="coiled-coil region" evidence="6">
    <location>
        <begin position="77"/>
        <end position="170"/>
    </location>
</feature>
<proteinExistence type="inferred from homology"/>
<evidence type="ECO:0000313" key="9">
    <source>
        <dbReference type="Proteomes" id="UP000010094"/>
    </source>
</evidence>
<dbReference type="AlphaFoldDB" id="I7ACV8"/>
<dbReference type="KEGG" id="ero:EROM_010760"/>
<reference evidence="8 9" key="1">
    <citation type="journal article" date="2012" name="Proc. Natl. Acad. Sci. U.S.A.">
        <title>Gain and loss of multiple functionally related, horizontally transferred genes in the reduced genomes of two microsporidian parasites.</title>
        <authorList>
            <person name="Pombert J.-F."/>
            <person name="Selman M."/>
            <person name="Burki F."/>
            <person name="Bardell F.T."/>
            <person name="Farinelli L."/>
            <person name="Solter L.F."/>
            <person name="Whitman D.W."/>
            <person name="Weiss L.M."/>
            <person name="Corradi N."/>
            <person name="Keeling P.J."/>
        </authorList>
    </citation>
    <scope>NUCLEOTIDE SEQUENCE [LARGE SCALE GENOMIC DNA]</scope>
    <source>
        <strain evidence="8 9">SJ-2008</strain>
    </source>
</reference>
<dbReference type="InterPro" id="IPR036388">
    <property type="entry name" value="WH-like_DNA-bd_sf"/>
</dbReference>
<evidence type="ECO:0000256" key="3">
    <source>
        <dbReference type="ARBA" id="ARBA00023172"/>
    </source>
</evidence>
<dbReference type="EMBL" id="CP003518">
    <property type="protein sequence ID" value="AFN82420.1"/>
    <property type="molecule type" value="Genomic_DNA"/>
</dbReference>
<dbReference type="PANTHER" id="PTHR15938:SF0">
    <property type="entry name" value="HOMOLOGOUS-PAIRING PROTEIN 2 HOMOLOG"/>
    <property type="match status" value="1"/>
</dbReference>
<dbReference type="RefSeq" id="XP_009263917.1">
    <property type="nucleotide sequence ID" value="XM_009265642.1"/>
</dbReference>
<dbReference type="GO" id="GO:0000794">
    <property type="term" value="C:condensed nuclear chromosome"/>
    <property type="evidence" value="ECO:0007669"/>
    <property type="project" value="TreeGrafter"/>
</dbReference>
<evidence type="ECO:0000259" key="7">
    <source>
        <dbReference type="Pfam" id="PF07106"/>
    </source>
</evidence>
<evidence type="ECO:0000256" key="5">
    <source>
        <dbReference type="ARBA" id="ARBA00023254"/>
    </source>
</evidence>
<protein>
    <submittedName>
        <fullName evidence="8">Tat binding protein 1-interacting protein</fullName>
    </submittedName>
</protein>
<dbReference type="GO" id="GO:0120231">
    <property type="term" value="C:DNA recombinase auxiliary factor complex"/>
    <property type="evidence" value="ECO:0007669"/>
    <property type="project" value="TreeGrafter"/>
</dbReference>
<evidence type="ECO:0000256" key="2">
    <source>
        <dbReference type="ARBA" id="ARBA00007922"/>
    </source>
</evidence>
<dbReference type="GO" id="GO:0010774">
    <property type="term" value="P:meiotic strand invasion involved in reciprocal meiotic recombination"/>
    <property type="evidence" value="ECO:0007669"/>
    <property type="project" value="TreeGrafter"/>
</dbReference>
<organism evidence="8 9">
    <name type="scientific">Encephalitozoon romaleae (strain SJ-2008)</name>
    <name type="common">Microsporidian parasite</name>
    <dbReference type="NCBI Taxonomy" id="1178016"/>
    <lineage>
        <taxon>Eukaryota</taxon>
        <taxon>Fungi</taxon>
        <taxon>Fungi incertae sedis</taxon>
        <taxon>Microsporidia</taxon>
        <taxon>Unikaryonidae</taxon>
        <taxon>Encephalitozoon</taxon>
    </lineage>
</organism>
<dbReference type="Gene3D" id="1.10.10.10">
    <property type="entry name" value="Winged helix-like DNA-binding domain superfamily/Winged helix DNA-binding domain"/>
    <property type="match status" value="1"/>
</dbReference>
<keyword evidence="6" id="KW-0175">Coiled coil</keyword>
<feature type="domain" description="Homologous-pairing protein 2 winged helix" evidence="7">
    <location>
        <begin position="7"/>
        <end position="68"/>
    </location>
</feature>
<dbReference type="VEuPathDB" id="MicrosporidiaDB:EROM_010760"/>
<keyword evidence="4" id="KW-0539">Nucleus</keyword>
<dbReference type="OrthoDB" id="272266at2759"/>
<dbReference type="GO" id="GO:0003690">
    <property type="term" value="F:double-stranded DNA binding"/>
    <property type="evidence" value="ECO:0007669"/>
    <property type="project" value="TreeGrafter"/>
</dbReference>
<comment type="similarity">
    <text evidence="2">Belongs to the HOP2 family.</text>
</comment>
<evidence type="ECO:0000256" key="6">
    <source>
        <dbReference type="SAM" id="Coils"/>
    </source>
</evidence>
<gene>
    <name evidence="8" type="ordered locus">EROM_010760</name>
</gene>
<dbReference type="Proteomes" id="UP000010094">
    <property type="component" value="Chromosome I"/>
</dbReference>
<sequence>MKEDYEDEEERVFQMMYKCNRPTSKSEIMAYFKGEIGGTAIQEILDYLESDGRLVTKTYGKSKIYLVNQDLFQSEEDVKLNAELQEYGEKRKILEEEISTLDAEIKMLDKMMSINQLEESIKILDKTVKDNQERLESFKNGGREVSKKDMENAKKKYERAQSGLKKIRRIFNEVIERLSEGMDMKKSELYEEIGIEV</sequence>
<keyword evidence="9" id="KW-1185">Reference proteome</keyword>
<comment type="subcellular location">
    <subcellularLocation>
        <location evidence="1">Nucleus</location>
    </subcellularLocation>
</comment>
<evidence type="ECO:0000313" key="8">
    <source>
        <dbReference type="EMBL" id="AFN82420.1"/>
    </source>
</evidence>
<dbReference type="GO" id="GO:0000709">
    <property type="term" value="P:meiotic joint molecule formation"/>
    <property type="evidence" value="ECO:0007669"/>
    <property type="project" value="TreeGrafter"/>
</dbReference>
<dbReference type="InterPro" id="IPR010776">
    <property type="entry name" value="Hop2_WH_dom"/>
</dbReference>
<dbReference type="HOGENOM" id="CLU_063266_2_1_1"/>